<accession>A0AAE0E8Y8</accession>
<protein>
    <recommendedName>
        <fullName evidence="1">Protein FAR1-RELATED SEQUENCE</fullName>
    </recommendedName>
</protein>
<evidence type="ECO:0000313" key="3">
    <source>
        <dbReference type="EMBL" id="KAK3219294.1"/>
    </source>
</evidence>
<feature type="transmembrane region" description="Helical" evidence="2">
    <location>
        <begin position="20"/>
        <end position="40"/>
    </location>
</feature>
<comment type="similarity">
    <text evidence="1">Belongs to the FHY3/FAR1 family.</text>
</comment>
<evidence type="ECO:0000256" key="2">
    <source>
        <dbReference type="SAM" id="Phobius"/>
    </source>
</evidence>
<keyword evidence="2" id="KW-1133">Transmembrane helix</keyword>
<sequence>MDGYNMIFATFLGLNHRGKCLLFGGALLLDSSIASFVWLLRTFMDFMGRRQPKTIFTYVGATGDTASSRCLSREEQEEDFRGNETAPAIILRSSAILKQASKCILKRWTKSAKDSVVVVEDVQESEGEVADESMTQHEAYALVQD</sequence>
<keyword evidence="1" id="KW-0479">Metal-binding</keyword>
<dbReference type="AlphaFoldDB" id="A0AAE0E8Y8"/>
<keyword evidence="4" id="KW-1185">Reference proteome</keyword>
<keyword evidence="1" id="KW-0863">Zinc-finger</keyword>
<organism evidence="3 4">
    <name type="scientific">Dipteronia sinensis</name>
    <dbReference type="NCBI Taxonomy" id="43782"/>
    <lineage>
        <taxon>Eukaryota</taxon>
        <taxon>Viridiplantae</taxon>
        <taxon>Streptophyta</taxon>
        <taxon>Embryophyta</taxon>
        <taxon>Tracheophyta</taxon>
        <taxon>Spermatophyta</taxon>
        <taxon>Magnoliopsida</taxon>
        <taxon>eudicotyledons</taxon>
        <taxon>Gunneridae</taxon>
        <taxon>Pentapetalae</taxon>
        <taxon>rosids</taxon>
        <taxon>malvids</taxon>
        <taxon>Sapindales</taxon>
        <taxon>Sapindaceae</taxon>
        <taxon>Hippocastanoideae</taxon>
        <taxon>Acereae</taxon>
        <taxon>Dipteronia</taxon>
    </lineage>
</organism>
<evidence type="ECO:0000313" key="4">
    <source>
        <dbReference type="Proteomes" id="UP001281410"/>
    </source>
</evidence>
<dbReference type="EMBL" id="JANJYJ010000004">
    <property type="protein sequence ID" value="KAK3219294.1"/>
    <property type="molecule type" value="Genomic_DNA"/>
</dbReference>
<comment type="subcellular location">
    <subcellularLocation>
        <location evidence="1">Nucleus</location>
    </subcellularLocation>
</comment>
<dbReference type="Proteomes" id="UP001281410">
    <property type="component" value="Unassembled WGS sequence"/>
</dbReference>
<dbReference type="GO" id="GO:0006355">
    <property type="term" value="P:regulation of DNA-templated transcription"/>
    <property type="evidence" value="ECO:0007669"/>
    <property type="project" value="UniProtKB-UniRule"/>
</dbReference>
<keyword evidence="2" id="KW-0812">Transmembrane</keyword>
<dbReference type="InterPro" id="IPR031052">
    <property type="entry name" value="FHY3/FAR1"/>
</dbReference>
<evidence type="ECO:0000256" key="1">
    <source>
        <dbReference type="RuleBase" id="RU367018"/>
    </source>
</evidence>
<name>A0AAE0E8Y8_9ROSI</name>
<reference evidence="3" key="1">
    <citation type="journal article" date="2023" name="Plant J.">
        <title>Genome sequences and population genomics provide insights into the demographic history, inbreeding, and mutation load of two 'living fossil' tree species of Dipteronia.</title>
        <authorList>
            <person name="Feng Y."/>
            <person name="Comes H.P."/>
            <person name="Chen J."/>
            <person name="Zhu S."/>
            <person name="Lu R."/>
            <person name="Zhang X."/>
            <person name="Li P."/>
            <person name="Qiu J."/>
            <person name="Olsen K.M."/>
            <person name="Qiu Y."/>
        </authorList>
    </citation>
    <scope>NUCLEOTIDE SEQUENCE</scope>
    <source>
        <strain evidence="3">NBL</strain>
    </source>
</reference>
<proteinExistence type="inferred from homology"/>
<comment type="caution">
    <text evidence="3">The sequence shown here is derived from an EMBL/GenBank/DDBJ whole genome shotgun (WGS) entry which is preliminary data.</text>
</comment>
<keyword evidence="1" id="KW-0539">Nucleus</keyword>
<dbReference type="GO" id="GO:0008270">
    <property type="term" value="F:zinc ion binding"/>
    <property type="evidence" value="ECO:0007669"/>
    <property type="project" value="UniProtKB-UniRule"/>
</dbReference>
<dbReference type="GO" id="GO:0005634">
    <property type="term" value="C:nucleus"/>
    <property type="evidence" value="ECO:0007669"/>
    <property type="project" value="UniProtKB-SubCell"/>
</dbReference>
<keyword evidence="1" id="KW-0862">Zinc</keyword>
<gene>
    <name evidence="3" type="ORF">Dsin_013264</name>
</gene>
<dbReference type="PANTHER" id="PTHR31669:SF282">
    <property type="entry name" value="PROTEIN FAR1-RELATED SEQUENCE"/>
    <property type="match status" value="1"/>
</dbReference>
<comment type="function">
    <text evidence="1">Putative transcription activator involved in regulating light control of development.</text>
</comment>
<dbReference type="PANTHER" id="PTHR31669">
    <property type="entry name" value="PROTEIN FAR1-RELATED SEQUENCE 10-RELATED"/>
    <property type="match status" value="1"/>
</dbReference>
<keyword evidence="2" id="KW-0472">Membrane</keyword>